<dbReference type="RefSeq" id="WP_196989787.1">
    <property type="nucleotide sequence ID" value="NZ_JADWYR010000001.1"/>
</dbReference>
<name>A0A931E8M7_9BACT</name>
<proteinExistence type="predicted"/>
<dbReference type="Proteomes" id="UP000628448">
    <property type="component" value="Unassembled WGS sequence"/>
</dbReference>
<accession>A0A931E8M7</accession>
<dbReference type="EMBL" id="JADWYR010000001">
    <property type="protein sequence ID" value="MBG9375751.1"/>
    <property type="molecule type" value="Genomic_DNA"/>
</dbReference>
<protein>
    <submittedName>
        <fullName evidence="2">Uncharacterized protein</fullName>
    </submittedName>
</protein>
<evidence type="ECO:0000313" key="2">
    <source>
        <dbReference type="EMBL" id="MBG9375751.1"/>
    </source>
</evidence>
<evidence type="ECO:0000313" key="3">
    <source>
        <dbReference type="Proteomes" id="UP000628448"/>
    </source>
</evidence>
<keyword evidence="1" id="KW-1133">Transmembrane helix</keyword>
<dbReference type="AlphaFoldDB" id="A0A931E8M7"/>
<keyword evidence="3" id="KW-1185">Reference proteome</keyword>
<keyword evidence="1" id="KW-0812">Transmembrane</keyword>
<comment type="caution">
    <text evidence="2">The sequence shown here is derived from an EMBL/GenBank/DDBJ whole genome shotgun (WGS) entry which is preliminary data.</text>
</comment>
<organism evidence="2 3">
    <name type="scientific">Panacibacter microcysteis</name>
    <dbReference type="NCBI Taxonomy" id="2793269"/>
    <lineage>
        <taxon>Bacteria</taxon>
        <taxon>Pseudomonadati</taxon>
        <taxon>Bacteroidota</taxon>
        <taxon>Chitinophagia</taxon>
        <taxon>Chitinophagales</taxon>
        <taxon>Chitinophagaceae</taxon>
        <taxon>Panacibacter</taxon>
    </lineage>
</organism>
<gene>
    <name evidence="2" type="ORF">I5907_05865</name>
</gene>
<feature type="transmembrane region" description="Helical" evidence="1">
    <location>
        <begin position="12"/>
        <end position="32"/>
    </location>
</feature>
<reference evidence="2" key="1">
    <citation type="submission" date="2020-11" db="EMBL/GenBank/DDBJ databases">
        <title>Bacterial whole genome sequence for Panacibacter sp. DH6.</title>
        <authorList>
            <person name="Le V."/>
            <person name="Ko S."/>
            <person name="Ahn C.-Y."/>
            <person name="Oh H.-M."/>
        </authorList>
    </citation>
    <scope>NUCLEOTIDE SEQUENCE</scope>
    <source>
        <strain evidence="2">DH6</strain>
    </source>
</reference>
<sequence length="90" mass="9651">MDILNIFTPSATNIFFVSAVTGIAGFAAGFLIKAAAIAKHKKRVIGLEDEMLTNHSRILELEKQLAELKDANAKLSGNKAPLSKVELKAS</sequence>
<evidence type="ECO:0000256" key="1">
    <source>
        <dbReference type="SAM" id="Phobius"/>
    </source>
</evidence>
<keyword evidence="1" id="KW-0472">Membrane</keyword>